<keyword evidence="2" id="KW-0732">Signal</keyword>
<dbReference type="SUPFAM" id="SSF56935">
    <property type="entry name" value="Porins"/>
    <property type="match status" value="1"/>
</dbReference>
<protein>
    <submittedName>
        <fullName evidence="4">Outer membrane receptor proteins, mostly Fe transport</fullName>
    </submittedName>
</protein>
<dbReference type="Proteomes" id="UP000189956">
    <property type="component" value="Unassembled WGS sequence"/>
</dbReference>
<evidence type="ECO:0000256" key="1">
    <source>
        <dbReference type="SAM" id="MobiDB-lite"/>
    </source>
</evidence>
<reference evidence="4 5" key="1">
    <citation type="submission" date="2017-02" db="EMBL/GenBank/DDBJ databases">
        <authorList>
            <person name="Peterson S.W."/>
        </authorList>
    </citation>
    <scope>NUCLEOTIDE SEQUENCE [LARGE SCALE GENOMIC DNA]</scope>
    <source>
        <strain evidence="4 5">ATCC 700135</strain>
    </source>
</reference>
<dbReference type="SUPFAM" id="SSF49478">
    <property type="entry name" value="Cna protein B-type domain"/>
    <property type="match status" value="1"/>
</dbReference>
<feature type="region of interest" description="Disordered" evidence="1">
    <location>
        <begin position="893"/>
        <end position="920"/>
    </location>
</feature>
<evidence type="ECO:0000259" key="3">
    <source>
        <dbReference type="Pfam" id="PF14905"/>
    </source>
</evidence>
<dbReference type="AlphaFoldDB" id="A0A1T4LFV1"/>
<evidence type="ECO:0000313" key="5">
    <source>
        <dbReference type="Proteomes" id="UP000189956"/>
    </source>
</evidence>
<keyword evidence="4" id="KW-0675">Receptor</keyword>
<dbReference type="Gene3D" id="2.60.40.1120">
    <property type="entry name" value="Carboxypeptidase-like, regulatory domain"/>
    <property type="match status" value="1"/>
</dbReference>
<name>A0A1T4LFV1_PORCN</name>
<feature type="domain" description="Outer membrane protein beta-barrel" evidence="3">
    <location>
        <begin position="429"/>
        <end position="884"/>
    </location>
</feature>
<dbReference type="Pfam" id="PF13620">
    <property type="entry name" value="CarboxypepD_reg"/>
    <property type="match status" value="1"/>
</dbReference>
<dbReference type="InterPro" id="IPR041700">
    <property type="entry name" value="OMP_b-brl_3"/>
</dbReference>
<feature type="chain" id="PRO_5010548781" evidence="2">
    <location>
        <begin position="28"/>
        <end position="920"/>
    </location>
</feature>
<proteinExistence type="predicted"/>
<feature type="signal peptide" evidence="2">
    <location>
        <begin position="1"/>
        <end position="27"/>
    </location>
</feature>
<dbReference type="EMBL" id="FUWL01000007">
    <property type="protein sequence ID" value="SJZ53458.1"/>
    <property type="molecule type" value="Genomic_DNA"/>
</dbReference>
<sequence>MNTPTHPLKYRLLLVALALFFPCMVLAQSSGNFDLSGKVQDAATNELMSAVTVRLMKKSDGKLIKGTTTDMKGEFVMTGLMPGDYRLLISFVGYNSIELDVSLGKASKVNFGTLKMIPNTTALKGVDVTGRVRPIVLKPDTVEFNAGAFKVKSGANVEELLKKLPGVEVDAEGNITYNGERIEKIEVDGRNFFSNDPKMTTRNLPSLMVDKVQVVDKQSDESILTGMDDGTRTKVLNLSIKPDMKRGGVANINGGYGIRKRYAGDMMINFFDKNARYSLLGNFNNTEGVLAGEGDRDARRIGFNYETSIDKKFEMVSEVRYDGDNNNKSGSVVRENLLGQDKRNIYNEDYIDLTRRNDLSGITRIEWKPDTLTTIFFTPELSWSRSATESVQSFETRNQDNDLINKGVSKRSNDNADVSALAEVHFSRKLNTKGRHLYLGLEGRLSQSDGSGSNVLTTDFAQSGKEDEKIDQSLNSNGKSGRLVLRSSYIEPLSRLWALQVNYRLEAQYRKNLREAFNKDPNGEYTILDEVYTKGSTSSFQNHSLGLNLRYKVDRSHITFGMDARPSLATTVSTIGNKEVFNKSRVVWNYAPSVRIEYRKSDSIMFNLRYSGRTSHASMEQLNPAVVINSPLNKVVGNPDLLPSFSHSVRFMGNYNSPRKKQSFGIMGRLSFTDNAIVDRRTVDPETGAVQTTYENVSGVASVGLGFMGSLPFGRTGWSFFLSGRGGYERTKAYINDELNSAHIFSPTLSPKLTWRGDNLSISFGARGQWQKVSNSVATNLDRTATNYSLINEFNWSLPWGIELTSNVEYTKKSGYSQELDANICLWDMSLGKSFLKGNAATFEVSVFDILGQRNSFSRMITSTSITDRTVNNISTYALMTFKYRFNSFGKDGSGRVSDGARSRFGGARGGRPPHTMPRR</sequence>
<accession>A0A1T4LFV1</accession>
<gene>
    <name evidence="4" type="ORF">SAMN02745205_01128</name>
</gene>
<dbReference type="RefSeq" id="WP_025837656.1">
    <property type="nucleotide sequence ID" value="NZ_LR134506.1"/>
</dbReference>
<evidence type="ECO:0000256" key="2">
    <source>
        <dbReference type="SAM" id="SignalP"/>
    </source>
</evidence>
<organism evidence="4 5">
    <name type="scientific">Porphyromonas cangingivalis</name>
    <dbReference type="NCBI Taxonomy" id="36874"/>
    <lineage>
        <taxon>Bacteria</taxon>
        <taxon>Pseudomonadati</taxon>
        <taxon>Bacteroidota</taxon>
        <taxon>Bacteroidia</taxon>
        <taxon>Bacteroidales</taxon>
        <taxon>Porphyromonadaceae</taxon>
        <taxon>Porphyromonas</taxon>
    </lineage>
</organism>
<evidence type="ECO:0000313" key="4">
    <source>
        <dbReference type="EMBL" id="SJZ53458.1"/>
    </source>
</evidence>
<dbReference type="Pfam" id="PF14905">
    <property type="entry name" value="OMP_b-brl_3"/>
    <property type="match status" value="1"/>
</dbReference>